<evidence type="ECO:0000313" key="2">
    <source>
        <dbReference type="EMBL" id="KDR36914.1"/>
    </source>
</evidence>
<reference evidence="1" key="4">
    <citation type="submission" date="2024-05" db="EMBL/GenBank/DDBJ databases">
        <authorList>
            <person name="Sun Q."/>
            <person name="Zhou Y."/>
        </authorList>
    </citation>
    <scope>NUCLEOTIDE SEQUENCE</scope>
    <source>
        <strain evidence="1">CGMCC 1.11013</strain>
    </source>
</reference>
<dbReference type="Proteomes" id="UP000027439">
    <property type="component" value="Unassembled WGS sequence"/>
</dbReference>
<protein>
    <submittedName>
        <fullName evidence="2">Uncharacterized protein</fullName>
    </submittedName>
</protein>
<sequence>MMREVSGAFCGSRKLDEALGDLQAEGIASDRIRVARMSGFADFQMSIALSASSPTQWIIAEHVGQGDTYEALDIASSGDDILPDFDRADTHGPEAEGFGSITRVVVTIRDEAEMRAVCDIFSRLGTDDLDAESAAA</sequence>
<gene>
    <name evidence="2" type="ORF">BG57_11155</name>
    <name evidence="1" type="ORF">GCM10010985_33640</name>
</gene>
<evidence type="ECO:0000313" key="4">
    <source>
        <dbReference type="Proteomes" id="UP000597138"/>
    </source>
</evidence>
<organism evidence="2 3">
    <name type="scientific">Caballeronia grimmiae</name>
    <dbReference type="NCBI Taxonomy" id="1071679"/>
    <lineage>
        <taxon>Bacteria</taxon>
        <taxon>Pseudomonadati</taxon>
        <taxon>Pseudomonadota</taxon>
        <taxon>Betaproteobacteria</taxon>
        <taxon>Burkholderiales</taxon>
        <taxon>Burkholderiaceae</taxon>
        <taxon>Caballeronia</taxon>
    </lineage>
</organism>
<comment type="caution">
    <text evidence="2">The sequence shown here is derived from an EMBL/GenBank/DDBJ whole genome shotgun (WGS) entry which is preliminary data.</text>
</comment>
<reference evidence="4" key="3">
    <citation type="journal article" date="2019" name="Int. J. Syst. Evol. Microbiol.">
        <title>The Global Catalogue of Microorganisms (GCM) 10K type strain sequencing project: providing services to taxonomists for standard genome sequencing and annotation.</title>
        <authorList>
            <consortium name="The Broad Institute Genomics Platform"/>
            <consortium name="The Broad Institute Genome Sequencing Center for Infectious Disease"/>
            <person name="Wu L."/>
            <person name="Ma J."/>
        </authorList>
    </citation>
    <scope>NUCLEOTIDE SEQUENCE [LARGE SCALE GENOMIC DNA]</scope>
    <source>
        <strain evidence="4">CGMCC 1.11013</strain>
    </source>
</reference>
<dbReference type="eggNOG" id="ENOG5030WX5">
    <property type="taxonomic scope" value="Bacteria"/>
</dbReference>
<dbReference type="EMBL" id="BMEG01000005">
    <property type="protein sequence ID" value="GGD76371.1"/>
    <property type="molecule type" value="Genomic_DNA"/>
</dbReference>
<name>A0A069PAN6_9BURK</name>
<dbReference type="EMBL" id="JFHE01000002">
    <property type="protein sequence ID" value="KDR36914.1"/>
    <property type="molecule type" value="Genomic_DNA"/>
</dbReference>
<reference evidence="1" key="1">
    <citation type="journal article" date="2014" name="Int. J. Syst. Evol. Microbiol.">
        <title>Complete genome of a new Firmicutes species belonging to the dominant human colonic microbiota ('Ruminococcus bicirculans') reveals two chromosomes and a selective capacity to utilize plant glucans.</title>
        <authorList>
            <consortium name="NISC Comparative Sequencing Program"/>
            <person name="Wegmann U."/>
            <person name="Louis P."/>
            <person name="Goesmann A."/>
            <person name="Henrissat B."/>
            <person name="Duncan S.H."/>
            <person name="Flint H.J."/>
        </authorList>
    </citation>
    <scope>NUCLEOTIDE SEQUENCE</scope>
    <source>
        <strain evidence="1">CGMCC 1.11013</strain>
    </source>
</reference>
<proteinExistence type="predicted"/>
<evidence type="ECO:0000313" key="1">
    <source>
        <dbReference type="EMBL" id="GGD76371.1"/>
    </source>
</evidence>
<reference evidence="2 3" key="2">
    <citation type="submission" date="2014-03" db="EMBL/GenBank/DDBJ databases">
        <title>Draft Genome Sequences of Four Burkholderia Strains.</title>
        <authorList>
            <person name="Liu X.Y."/>
            <person name="Li C.X."/>
            <person name="Xu J.H."/>
        </authorList>
    </citation>
    <scope>NUCLEOTIDE SEQUENCE [LARGE SCALE GENOMIC DNA]</scope>
    <source>
        <strain evidence="2 3">R27</strain>
    </source>
</reference>
<keyword evidence="4" id="KW-1185">Reference proteome</keyword>
<evidence type="ECO:0000313" key="3">
    <source>
        <dbReference type="Proteomes" id="UP000027439"/>
    </source>
</evidence>
<dbReference type="AlphaFoldDB" id="A0A069PAN6"/>
<accession>A0A069PAN6</accession>
<dbReference type="Proteomes" id="UP000597138">
    <property type="component" value="Unassembled WGS sequence"/>
</dbReference>
<dbReference type="RefSeq" id="WP_035960223.1">
    <property type="nucleotide sequence ID" value="NZ_BMEG01000005.1"/>
</dbReference>
<dbReference type="OrthoDB" id="9004504at2"/>